<dbReference type="Ensembl" id="ENSNMLT00000030880.1">
    <property type="protein sequence ID" value="ENSNMLP00000027639.1"/>
    <property type="gene ID" value="ENSNMLG00000017621.1"/>
</dbReference>
<proteinExistence type="predicted"/>
<dbReference type="InterPro" id="IPR012677">
    <property type="entry name" value="Nucleotide-bd_a/b_plait_sf"/>
</dbReference>
<dbReference type="SUPFAM" id="SSF54928">
    <property type="entry name" value="RNA-binding domain, RBD"/>
    <property type="match status" value="1"/>
</dbReference>
<evidence type="ECO:0000313" key="6">
    <source>
        <dbReference type="Proteomes" id="UP000694523"/>
    </source>
</evidence>
<evidence type="ECO:0000256" key="3">
    <source>
        <dbReference type="SAM" id="MobiDB-lite"/>
    </source>
</evidence>
<evidence type="ECO:0000259" key="4">
    <source>
        <dbReference type="PROSITE" id="PS50102"/>
    </source>
</evidence>
<dbReference type="Pfam" id="PF00076">
    <property type="entry name" value="RRM_1"/>
    <property type="match status" value="1"/>
</dbReference>
<dbReference type="InterPro" id="IPR000504">
    <property type="entry name" value="RRM_dom"/>
</dbReference>
<dbReference type="PANTHER" id="PTHR48034">
    <property type="entry name" value="TRANSFORMER-2 SEX-DETERMINING PROTEIN-RELATED"/>
    <property type="match status" value="1"/>
</dbReference>
<dbReference type="Proteomes" id="UP000694523">
    <property type="component" value="Unplaced"/>
</dbReference>
<evidence type="ECO:0000256" key="1">
    <source>
        <dbReference type="ARBA" id="ARBA00022884"/>
    </source>
</evidence>
<name>A0A8C6TWV1_9GOBI</name>
<dbReference type="AlphaFoldDB" id="A0A8C6TWV1"/>
<keyword evidence="1 2" id="KW-0694">RNA-binding</keyword>
<feature type="domain" description="RRM" evidence="4">
    <location>
        <begin position="10"/>
        <end position="88"/>
    </location>
</feature>
<feature type="region of interest" description="Disordered" evidence="3">
    <location>
        <begin position="92"/>
        <end position="118"/>
    </location>
</feature>
<organism evidence="5 6">
    <name type="scientific">Neogobius melanostomus</name>
    <name type="common">round goby</name>
    <dbReference type="NCBI Taxonomy" id="47308"/>
    <lineage>
        <taxon>Eukaryota</taxon>
        <taxon>Metazoa</taxon>
        <taxon>Chordata</taxon>
        <taxon>Craniata</taxon>
        <taxon>Vertebrata</taxon>
        <taxon>Euteleostomi</taxon>
        <taxon>Actinopterygii</taxon>
        <taxon>Neopterygii</taxon>
        <taxon>Teleostei</taxon>
        <taxon>Neoteleostei</taxon>
        <taxon>Acanthomorphata</taxon>
        <taxon>Gobiaria</taxon>
        <taxon>Gobiiformes</taxon>
        <taxon>Gobioidei</taxon>
        <taxon>Gobiidae</taxon>
        <taxon>Benthophilinae</taxon>
        <taxon>Neogobiini</taxon>
        <taxon>Neogobius</taxon>
    </lineage>
</organism>
<dbReference type="InterPro" id="IPR035979">
    <property type="entry name" value="RBD_domain_sf"/>
</dbReference>
<dbReference type="PROSITE" id="PS50102">
    <property type="entry name" value="RRM"/>
    <property type="match status" value="1"/>
</dbReference>
<dbReference type="Gene3D" id="3.30.70.330">
    <property type="match status" value="1"/>
</dbReference>
<dbReference type="FunFam" id="3.30.70.330:FF:000472">
    <property type="entry name" value="Cold inducible RNA binding protein a"/>
    <property type="match status" value="1"/>
</dbReference>
<accession>A0A8C6TWV1</accession>
<sequence length="187" mass="20600">MAEELQRDRGKLFIGGLSFATKEDKLAEVFGKYGILEEVDVVRDTDTGRSRGFGFVKYADAKRAEDALEAMKGRTLDGKAIRVEGVRRWDQFRGGGESGSGPPSGPLKGGLQEGSHRGQDRIYSRRWYGDRLGGCPVGESVFSPLPCFAHGRRSFSNRWATDSFGGVNVTRRLNVVDVMSLKVPTRP</sequence>
<dbReference type="InterPro" id="IPR050441">
    <property type="entry name" value="RBM"/>
</dbReference>
<evidence type="ECO:0000256" key="2">
    <source>
        <dbReference type="PROSITE-ProRule" id="PRU00176"/>
    </source>
</evidence>
<evidence type="ECO:0000313" key="5">
    <source>
        <dbReference type="Ensembl" id="ENSNMLP00000027639.1"/>
    </source>
</evidence>
<reference evidence="5" key="2">
    <citation type="submission" date="2025-09" db="UniProtKB">
        <authorList>
            <consortium name="Ensembl"/>
        </authorList>
    </citation>
    <scope>IDENTIFICATION</scope>
</reference>
<keyword evidence="6" id="KW-1185">Reference proteome</keyword>
<protein>
    <recommendedName>
        <fullName evidence="4">RRM domain-containing protein</fullName>
    </recommendedName>
</protein>
<dbReference type="SMART" id="SM00360">
    <property type="entry name" value="RRM"/>
    <property type="match status" value="1"/>
</dbReference>
<dbReference type="GO" id="GO:0003723">
    <property type="term" value="F:RNA binding"/>
    <property type="evidence" value="ECO:0007669"/>
    <property type="project" value="UniProtKB-UniRule"/>
</dbReference>
<reference evidence="5" key="1">
    <citation type="submission" date="2025-08" db="UniProtKB">
        <authorList>
            <consortium name="Ensembl"/>
        </authorList>
    </citation>
    <scope>IDENTIFICATION</scope>
</reference>